<name>A0A931N1W2_9NOCA</name>
<proteinExistence type="predicted"/>
<keyword evidence="2" id="KW-1185">Reference proteome</keyword>
<dbReference type="EMBL" id="JADMLG010000008">
    <property type="protein sequence ID" value="MBH0778850.1"/>
    <property type="molecule type" value="Genomic_DNA"/>
</dbReference>
<gene>
    <name evidence="1" type="ORF">IT779_21455</name>
</gene>
<dbReference type="AlphaFoldDB" id="A0A931N1W2"/>
<dbReference type="Proteomes" id="UP000655751">
    <property type="component" value="Unassembled WGS sequence"/>
</dbReference>
<evidence type="ECO:0000313" key="1">
    <source>
        <dbReference type="EMBL" id="MBH0778850.1"/>
    </source>
</evidence>
<comment type="caution">
    <text evidence="1">The sequence shown here is derived from an EMBL/GenBank/DDBJ whole genome shotgun (WGS) entry which is preliminary data.</text>
</comment>
<accession>A0A931N1W2</accession>
<evidence type="ECO:0008006" key="3">
    <source>
        <dbReference type="Google" id="ProtNLM"/>
    </source>
</evidence>
<sequence>MTEGKELAVNGVGREADSSADADGLRTIDDWVAFYRNEYGLPVTERGGFVMLPVSGRVCAVHLPTVRAEKVRAALEQQGTRGPVLARQIRWSFLAEPDARPGAQVLEVLDRLDIGIPAIGSALMLPTGLGRWTREGCFWVDPPGRGGTLPPLSAVVTTALAVGAGGGD</sequence>
<protein>
    <recommendedName>
        <fullName evidence="3">DNA primase/polymerase bifunctional N-terminal domain-containing protein</fullName>
    </recommendedName>
</protein>
<evidence type="ECO:0000313" key="2">
    <source>
        <dbReference type="Proteomes" id="UP000655751"/>
    </source>
</evidence>
<organism evidence="1 2">
    <name type="scientific">Nocardia bovistercoris</name>
    <dbReference type="NCBI Taxonomy" id="2785916"/>
    <lineage>
        <taxon>Bacteria</taxon>
        <taxon>Bacillati</taxon>
        <taxon>Actinomycetota</taxon>
        <taxon>Actinomycetes</taxon>
        <taxon>Mycobacteriales</taxon>
        <taxon>Nocardiaceae</taxon>
        <taxon>Nocardia</taxon>
    </lineage>
</organism>
<reference evidence="1" key="1">
    <citation type="submission" date="2020-11" db="EMBL/GenBank/DDBJ databases">
        <title>Nocardia NEAU-351.nov., a novel actinomycete isolated from the cow dung.</title>
        <authorList>
            <person name="Zhang X."/>
        </authorList>
    </citation>
    <scope>NUCLEOTIDE SEQUENCE</scope>
    <source>
        <strain evidence="1">NEAU-351</strain>
    </source>
</reference>